<evidence type="ECO:0000313" key="1">
    <source>
        <dbReference type="EMBL" id="CBF84645.1"/>
    </source>
</evidence>
<accession>C8VLI6</accession>
<keyword evidence="2" id="KW-1185">Reference proteome</keyword>
<accession>Q5AS05</accession>
<dbReference type="RefSeq" id="XP_682194.1">
    <property type="nucleotide sequence ID" value="XM_677102.1"/>
</dbReference>
<reference evidence="2" key="1">
    <citation type="journal article" date="2005" name="Nature">
        <title>Sequencing of Aspergillus nidulans and comparative analysis with A. fumigatus and A. oryzae.</title>
        <authorList>
            <person name="Galagan J.E."/>
            <person name="Calvo S.E."/>
            <person name="Cuomo C."/>
            <person name="Ma L.J."/>
            <person name="Wortman J.R."/>
            <person name="Batzoglou S."/>
            <person name="Lee S.I."/>
            <person name="Basturkmen M."/>
            <person name="Spevak C.C."/>
            <person name="Clutterbuck J."/>
            <person name="Kapitonov V."/>
            <person name="Jurka J."/>
            <person name="Scazzocchio C."/>
            <person name="Farman M."/>
            <person name="Butler J."/>
            <person name="Purcell S."/>
            <person name="Harris S."/>
            <person name="Braus G.H."/>
            <person name="Draht O."/>
            <person name="Busch S."/>
            <person name="D'Enfert C."/>
            <person name="Bouchier C."/>
            <person name="Goldman G.H."/>
            <person name="Bell-Pedersen D."/>
            <person name="Griffiths-Jones S."/>
            <person name="Doonan J.H."/>
            <person name="Yu J."/>
            <person name="Vienken K."/>
            <person name="Pain A."/>
            <person name="Freitag M."/>
            <person name="Selker E.U."/>
            <person name="Archer D.B."/>
            <person name="Penalva M.A."/>
            <person name="Oakley B.R."/>
            <person name="Momany M."/>
            <person name="Tanaka T."/>
            <person name="Kumagai T."/>
            <person name="Asai K."/>
            <person name="Machida M."/>
            <person name="Nierman W.C."/>
            <person name="Denning D.W."/>
            <person name="Caddick M."/>
            <person name="Hynes M."/>
            <person name="Paoletti M."/>
            <person name="Fischer R."/>
            <person name="Miller B."/>
            <person name="Dyer P."/>
            <person name="Sachs M.S."/>
            <person name="Osmani S.A."/>
            <person name="Birren B.W."/>
        </authorList>
    </citation>
    <scope>NUCLEOTIDE SEQUENCE [LARGE SCALE GENOMIC DNA]</scope>
    <source>
        <strain evidence="2">FGSC A4 / ATCC 38163 / CBS 112.46 / NRRL 194 / M139</strain>
    </source>
</reference>
<proteinExistence type="predicted"/>
<dbReference type="EMBL" id="BN001307">
    <property type="protein sequence ID" value="CBF84645.1"/>
    <property type="molecule type" value="Genomic_DNA"/>
</dbReference>
<organism evidence="1 2">
    <name type="scientific">Emericella nidulans (strain FGSC A4 / ATCC 38163 / CBS 112.46 / NRRL 194 / M139)</name>
    <name type="common">Aspergillus nidulans</name>
    <dbReference type="NCBI Taxonomy" id="227321"/>
    <lineage>
        <taxon>Eukaryota</taxon>
        <taxon>Fungi</taxon>
        <taxon>Dikarya</taxon>
        <taxon>Ascomycota</taxon>
        <taxon>Pezizomycotina</taxon>
        <taxon>Eurotiomycetes</taxon>
        <taxon>Eurotiomycetidae</taxon>
        <taxon>Eurotiales</taxon>
        <taxon>Aspergillaceae</taxon>
        <taxon>Aspergillus</taxon>
        <taxon>Aspergillus subgen. Nidulantes</taxon>
    </lineage>
</organism>
<evidence type="ECO:0000313" key="2">
    <source>
        <dbReference type="Proteomes" id="UP000000560"/>
    </source>
</evidence>
<reference evidence="2" key="2">
    <citation type="journal article" date="2009" name="Fungal Genet. Biol.">
        <title>The 2008 update of the Aspergillus nidulans genome annotation: a community effort.</title>
        <authorList>
            <person name="Wortman J.R."/>
            <person name="Gilsenan J.M."/>
            <person name="Joardar V."/>
            <person name="Deegan J."/>
            <person name="Clutterbuck J."/>
            <person name="Andersen M.R."/>
            <person name="Archer D."/>
            <person name="Bencina M."/>
            <person name="Braus G."/>
            <person name="Coutinho P."/>
            <person name="von Dohren H."/>
            <person name="Doonan J."/>
            <person name="Driessen A.J."/>
            <person name="Durek P."/>
            <person name="Espeso E."/>
            <person name="Fekete E."/>
            <person name="Flipphi M."/>
            <person name="Estrada C.G."/>
            <person name="Geysens S."/>
            <person name="Goldman G."/>
            <person name="de Groot P.W."/>
            <person name="Hansen K."/>
            <person name="Harris S.D."/>
            <person name="Heinekamp T."/>
            <person name="Helmstaedt K."/>
            <person name="Henrissat B."/>
            <person name="Hofmann G."/>
            <person name="Homan T."/>
            <person name="Horio T."/>
            <person name="Horiuchi H."/>
            <person name="James S."/>
            <person name="Jones M."/>
            <person name="Karaffa L."/>
            <person name="Karanyi Z."/>
            <person name="Kato M."/>
            <person name="Keller N."/>
            <person name="Kelly D.E."/>
            <person name="Kiel J.A."/>
            <person name="Kim J.M."/>
            <person name="van der Klei I.J."/>
            <person name="Klis F.M."/>
            <person name="Kovalchuk A."/>
            <person name="Krasevec N."/>
            <person name="Kubicek C.P."/>
            <person name="Liu B."/>
            <person name="Maccabe A."/>
            <person name="Meyer V."/>
            <person name="Mirabito P."/>
            <person name="Miskei M."/>
            <person name="Mos M."/>
            <person name="Mullins J."/>
            <person name="Nelson D.R."/>
            <person name="Nielsen J."/>
            <person name="Oakley B.R."/>
            <person name="Osmani S.A."/>
            <person name="Pakula T."/>
            <person name="Paszewski A."/>
            <person name="Paulsen I."/>
            <person name="Pilsyk S."/>
            <person name="Pocsi I."/>
            <person name="Punt P.J."/>
            <person name="Ram A.F."/>
            <person name="Ren Q."/>
            <person name="Robellet X."/>
            <person name="Robson G."/>
            <person name="Seiboth B."/>
            <person name="van Solingen P."/>
            <person name="Specht T."/>
            <person name="Sun J."/>
            <person name="Taheri-Talesh N."/>
            <person name="Takeshita N."/>
            <person name="Ussery D."/>
            <person name="vanKuyk P.A."/>
            <person name="Visser H."/>
            <person name="van de Vondervoort P.J."/>
            <person name="de Vries R.P."/>
            <person name="Walton J."/>
            <person name="Xiang X."/>
            <person name="Xiong Y."/>
            <person name="Zeng A.P."/>
            <person name="Brandt B.W."/>
            <person name="Cornell M.J."/>
            <person name="van den Hondel C.A."/>
            <person name="Visser J."/>
            <person name="Oliver S.G."/>
            <person name="Turner G."/>
        </authorList>
    </citation>
    <scope>GENOME REANNOTATION</scope>
    <source>
        <strain evidence="2">FGSC A4 / ATCC 38163 / CBS 112.46 / NRRL 194 / M139</strain>
    </source>
</reference>
<sequence length="170" mass="19004">MEDNALESAVPSAEGCRTAYEKGSASGQAFIGVLSGFPYTCFQFQQALLHQPYFPDDLDLELTYDNISVSGSSICASADLGQSLHNWFKNERTHLTVLVFPWSYIFSARWAGLMPKATLAYTDSKAYDSDKPEEDDSAMINFDLPGQYLFRQTSTFPIAKTTIRPQIQPY</sequence>
<protein>
    <submittedName>
        <fullName evidence="1">Uncharacterized protein</fullName>
    </submittedName>
</protein>
<gene>
    <name evidence="1" type="ORF">ANIA_08925</name>
</gene>
<dbReference type="KEGG" id="ani:ANIA_08925"/>
<dbReference type="OrthoDB" id="3549294at2759"/>
<dbReference type="AlphaFoldDB" id="Q5AS05"/>
<dbReference type="STRING" id="227321.Q5AS05"/>
<dbReference type="GeneID" id="2868177"/>
<dbReference type="VEuPathDB" id="FungiDB:AN8925"/>
<dbReference type="InParanoid" id="Q5AS05"/>
<dbReference type="Proteomes" id="UP000000560">
    <property type="component" value="Chromosome VII"/>
</dbReference>
<name>Q5AS05_EMENI</name>
<dbReference type="OMA" id="HVEYGNN"/>
<dbReference type="HOGENOM" id="CLU_1570635_0_0_1"/>